<comment type="function">
    <text evidence="10">Serine protease involved in intramembrane proteolysis.</text>
</comment>
<keyword evidence="6 10" id="KW-0378">Hydrolase</keyword>
<keyword evidence="5 10" id="KW-0812">Transmembrane</keyword>
<evidence type="ECO:0000256" key="7">
    <source>
        <dbReference type="ARBA" id="ARBA00022825"/>
    </source>
</evidence>
<evidence type="ECO:0000256" key="10">
    <source>
        <dbReference type="RuleBase" id="RU362115"/>
    </source>
</evidence>
<accession>A0A8H7Q9C6</accession>
<keyword evidence="4 10" id="KW-0645">Protease</keyword>
<evidence type="ECO:0000313" key="14">
    <source>
        <dbReference type="Proteomes" id="UP000612746"/>
    </source>
</evidence>
<feature type="compositionally biased region" description="Polar residues" evidence="11">
    <location>
        <begin position="99"/>
        <end position="109"/>
    </location>
</feature>
<keyword evidence="7 10" id="KW-0720">Serine protease</keyword>
<comment type="caution">
    <text evidence="13">The sequence shown here is derived from an EMBL/GenBank/DDBJ whole genome shotgun (WGS) entry which is preliminary data.</text>
</comment>
<keyword evidence="9 10" id="KW-0472">Membrane</keyword>
<dbReference type="InterPro" id="IPR002610">
    <property type="entry name" value="Peptidase_S54_rhomboid-like"/>
</dbReference>
<feature type="compositionally biased region" description="Basic and acidic residues" evidence="11">
    <location>
        <begin position="52"/>
        <end position="62"/>
    </location>
</feature>
<evidence type="ECO:0000256" key="4">
    <source>
        <dbReference type="ARBA" id="ARBA00022670"/>
    </source>
</evidence>
<dbReference type="PANTHER" id="PTHR22936:SF69">
    <property type="entry name" value="RHOMBOID-LIKE PROTEIN"/>
    <property type="match status" value="1"/>
</dbReference>
<comment type="similarity">
    <text evidence="3 10">Belongs to the peptidase S54 family.</text>
</comment>
<dbReference type="OrthoDB" id="2146116at2759"/>
<evidence type="ECO:0000256" key="11">
    <source>
        <dbReference type="SAM" id="MobiDB-lite"/>
    </source>
</evidence>
<dbReference type="InterPro" id="IPR022764">
    <property type="entry name" value="Peptidase_S54_rhomboid_dom"/>
</dbReference>
<feature type="compositionally biased region" description="Basic and acidic residues" evidence="11">
    <location>
        <begin position="115"/>
        <end position="133"/>
    </location>
</feature>
<feature type="transmembrane region" description="Helical" evidence="10">
    <location>
        <begin position="326"/>
        <end position="344"/>
    </location>
</feature>
<evidence type="ECO:0000256" key="6">
    <source>
        <dbReference type="ARBA" id="ARBA00022801"/>
    </source>
</evidence>
<evidence type="ECO:0000259" key="12">
    <source>
        <dbReference type="Pfam" id="PF01694"/>
    </source>
</evidence>
<evidence type="ECO:0000256" key="3">
    <source>
        <dbReference type="ARBA" id="ARBA00009045"/>
    </source>
</evidence>
<keyword evidence="8 10" id="KW-1133">Transmembrane helix</keyword>
<dbReference type="AlphaFoldDB" id="A0A8H7Q9C6"/>
<comment type="catalytic activity">
    <reaction evidence="1 10">
        <text>Cleaves type-1 transmembrane domains using a catalytic dyad composed of serine and histidine that are contributed by different transmembrane domains.</text>
        <dbReference type="EC" id="3.4.21.105"/>
    </reaction>
</comment>
<evidence type="ECO:0000256" key="1">
    <source>
        <dbReference type="ARBA" id="ARBA00000156"/>
    </source>
</evidence>
<dbReference type="GO" id="GO:0004252">
    <property type="term" value="F:serine-type endopeptidase activity"/>
    <property type="evidence" value="ECO:0007669"/>
    <property type="project" value="InterPro"/>
</dbReference>
<dbReference type="Proteomes" id="UP000612746">
    <property type="component" value="Unassembled WGS sequence"/>
</dbReference>
<evidence type="ECO:0000256" key="9">
    <source>
        <dbReference type="ARBA" id="ARBA00023136"/>
    </source>
</evidence>
<dbReference type="SUPFAM" id="SSF144091">
    <property type="entry name" value="Rhomboid-like"/>
    <property type="match status" value="1"/>
</dbReference>
<feature type="compositionally biased region" description="Low complexity" evidence="11">
    <location>
        <begin position="74"/>
        <end position="93"/>
    </location>
</feature>
<dbReference type="EMBL" id="JAEPRA010000003">
    <property type="protein sequence ID" value="KAG2187171.1"/>
    <property type="molecule type" value="Genomic_DNA"/>
</dbReference>
<evidence type="ECO:0000256" key="8">
    <source>
        <dbReference type="ARBA" id="ARBA00022989"/>
    </source>
</evidence>
<reference evidence="13" key="1">
    <citation type="submission" date="2020-12" db="EMBL/GenBank/DDBJ databases">
        <title>Metabolic potential, ecology and presence of endohyphal bacteria is reflected in genomic diversity of Mucoromycotina.</title>
        <authorList>
            <person name="Muszewska A."/>
            <person name="Okrasinska A."/>
            <person name="Steczkiewicz K."/>
            <person name="Drgas O."/>
            <person name="Orlowska M."/>
            <person name="Perlinska-Lenart U."/>
            <person name="Aleksandrzak-Piekarczyk T."/>
            <person name="Szatraj K."/>
            <person name="Zielenkiewicz U."/>
            <person name="Pilsyk S."/>
            <person name="Malc E."/>
            <person name="Mieczkowski P."/>
            <person name="Kruszewska J.S."/>
            <person name="Biernat P."/>
            <person name="Pawlowska J."/>
        </authorList>
    </citation>
    <scope>NUCLEOTIDE SEQUENCE</scope>
    <source>
        <strain evidence="13">WA0000051536</strain>
    </source>
</reference>
<comment type="subcellular location">
    <subcellularLocation>
        <location evidence="2 10">Membrane</location>
        <topology evidence="2 10">Multi-pass membrane protein</topology>
    </subcellularLocation>
</comment>
<feature type="transmembrane region" description="Helical" evidence="10">
    <location>
        <begin position="350"/>
        <end position="371"/>
    </location>
</feature>
<dbReference type="GO" id="GO:0006508">
    <property type="term" value="P:proteolysis"/>
    <property type="evidence" value="ECO:0007669"/>
    <property type="project" value="UniProtKB-KW"/>
</dbReference>
<sequence>MSQPYGQYEYNYPSPIATAPPHSSPYRDSFETEIPLGTPVQNRAPQQFSSPVHEERHPHFADRSPSVIPAYPYTDTSGASASSPPSVPTHSAAGYYSPRSKNADINQYNDMPYSQDRHDYGPKIGEDDDRRRDSMNMVGTSGLLKPLDRNMPNQGFMRLESADPPYHAAPRTGPIAWVWGPTRIPIFSWSTALAMAAVLIYEFVQNKNLTGSVIQTQTATQPFNPMIGPSSTVLINLGARFVGCIRPIPQFPASQQFSTCFVEGTTCTLEQICGLGGFKDPNVPDQSFRFVTPIFIHAGIIHYLMNMLTQLRLGAQLEQELGPIRYAILYMAAGIWGFVFGALFGSPSRPSMGCSGALFGLIGFMFVDILLNWRDTVNPWREMMKLAITTLISLALGLLPGLDNFAHLGGFIVGIVAGVMLIPNRKRATRRFIMFTWVARVIALVFLIVLFVVTIKEFYSVPDPSQLYSFVTSITFADLSQLQIFVMSACEQLVRLENPLLGWM</sequence>
<proteinExistence type="inferred from homology"/>
<feature type="region of interest" description="Disordered" evidence="11">
    <location>
        <begin position="1"/>
        <end position="133"/>
    </location>
</feature>
<feature type="domain" description="Peptidase S54 rhomboid" evidence="12">
    <location>
        <begin position="285"/>
        <end position="423"/>
    </location>
</feature>
<feature type="transmembrane region" description="Helical" evidence="10">
    <location>
        <begin position="288"/>
        <end position="305"/>
    </location>
</feature>
<dbReference type="InterPro" id="IPR035952">
    <property type="entry name" value="Rhomboid-like_sf"/>
</dbReference>
<evidence type="ECO:0000256" key="2">
    <source>
        <dbReference type="ARBA" id="ARBA00004141"/>
    </source>
</evidence>
<name>A0A8H7Q9C6_9FUNG</name>
<dbReference type="EC" id="3.4.21.105" evidence="10"/>
<feature type="transmembrane region" description="Helical" evidence="10">
    <location>
        <begin position="434"/>
        <end position="455"/>
    </location>
</feature>
<protein>
    <recommendedName>
        <fullName evidence="10">Rhomboid-type serine protease</fullName>
        <ecNumber evidence="10">3.4.21.105</ecNumber>
    </recommendedName>
</protein>
<feature type="compositionally biased region" description="Polar residues" evidence="11">
    <location>
        <begin position="39"/>
        <end position="50"/>
    </location>
</feature>
<dbReference type="Gene3D" id="1.20.1540.10">
    <property type="entry name" value="Rhomboid-like"/>
    <property type="match status" value="1"/>
</dbReference>
<comment type="caution">
    <text evidence="10">Lacks conserved residue(s) required for the propagation of feature annotation.</text>
</comment>
<gene>
    <name evidence="13" type="ORF">INT44_004843</name>
</gene>
<evidence type="ECO:0000256" key="5">
    <source>
        <dbReference type="ARBA" id="ARBA00022692"/>
    </source>
</evidence>
<evidence type="ECO:0000313" key="13">
    <source>
        <dbReference type="EMBL" id="KAG2187171.1"/>
    </source>
</evidence>
<dbReference type="PANTHER" id="PTHR22936">
    <property type="entry name" value="RHOMBOID-RELATED"/>
    <property type="match status" value="1"/>
</dbReference>
<organism evidence="13 14">
    <name type="scientific">Umbelopsis vinacea</name>
    <dbReference type="NCBI Taxonomy" id="44442"/>
    <lineage>
        <taxon>Eukaryota</taxon>
        <taxon>Fungi</taxon>
        <taxon>Fungi incertae sedis</taxon>
        <taxon>Mucoromycota</taxon>
        <taxon>Mucoromycotina</taxon>
        <taxon>Umbelopsidomycetes</taxon>
        <taxon>Umbelopsidales</taxon>
        <taxon>Umbelopsidaceae</taxon>
        <taxon>Umbelopsis</taxon>
    </lineage>
</organism>
<keyword evidence="14" id="KW-1185">Reference proteome</keyword>
<dbReference type="GO" id="GO:0016020">
    <property type="term" value="C:membrane"/>
    <property type="evidence" value="ECO:0007669"/>
    <property type="project" value="UniProtKB-SubCell"/>
</dbReference>
<feature type="transmembrane region" description="Helical" evidence="10">
    <location>
        <begin position="383"/>
        <end position="399"/>
    </location>
</feature>
<dbReference type="Pfam" id="PF01694">
    <property type="entry name" value="Rhomboid"/>
    <property type="match status" value="1"/>
</dbReference>